<dbReference type="CDD" id="cd04301">
    <property type="entry name" value="NAT_SF"/>
    <property type="match status" value="1"/>
</dbReference>
<dbReference type="InterPro" id="IPR053144">
    <property type="entry name" value="Acetyltransferase_Butenolide"/>
</dbReference>
<keyword evidence="3" id="KW-1185">Reference proteome</keyword>
<accession>A0A1H8KAI9</accession>
<dbReference type="EMBL" id="FODJ01000002">
    <property type="protein sequence ID" value="SEN89990.1"/>
    <property type="molecule type" value="Genomic_DNA"/>
</dbReference>
<organism evidence="2 3">
    <name type="scientific">Amphibacillus marinus</name>
    <dbReference type="NCBI Taxonomy" id="872970"/>
    <lineage>
        <taxon>Bacteria</taxon>
        <taxon>Bacillati</taxon>
        <taxon>Bacillota</taxon>
        <taxon>Bacilli</taxon>
        <taxon>Bacillales</taxon>
        <taxon>Bacillaceae</taxon>
        <taxon>Amphibacillus</taxon>
    </lineage>
</organism>
<gene>
    <name evidence="2" type="ORF">SAMN04488134_102228</name>
</gene>
<dbReference type="InterPro" id="IPR016181">
    <property type="entry name" value="Acyl_CoA_acyltransferase"/>
</dbReference>
<dbReference type="PANTHER" id="PTHR43233">
    <property type="entry name" value="FAMILY N-ACETYLTRANSFERASE, PUTATIVE (AFU_ORTHOLOGUE AFUA_6G03350)-RELATED"/>
    <property type="match status" value="1"/>
</dbReference>
<dbReference type="PANTHER" id="PTHR43233:SF1">
    <property type="entry name" value="FAMILY N-ACETYLTRANSFERASE, PUTATIVE (AFU_ORTHOLOGUE AFUA_6G03350)-RELATED"/>
    <property type="match status" value="1"/>
</dbReference>
<feature type="domain" description="N-acetyltransferase" evidence="1">
    <location>
        <begin position="1"/>
        <end position="138"/>
    </location>
</feature>
<dbReference type="Gene3D" id="3.40.630.30">
    <property type="match status" value="1"/>
</dbReference>
<dbReference type="Pfam" id="PF13673">
    <property type="entry name" value="Acetyltransf_10"/>
    <property type="match status" value="1"/>
</dbReference>
<name>A0A1H8KAI9_9BACI</name>
<dbReference type="Proteomes" id="UP000199300">
    <property type="component" value="Unassembled WGS sequence"/>
</dbReference>
<evidence type="ECO:0000313" key="3">
    <source>
        <dbReference type="Proteomes" id="UP000199300"/>
    </source>
</evidence>
<evidence type="ECO:0000313" key="2">
    <source>
        <dbReference type="EMBL" id="SEN89990.1"/>
    </source>
</evidence>
<proteinExistence type="predicted"/>
<dbReference type="GO" id="GO:0016747">
    <property type="term" value="F:acyltransferase activity, transferring groups other than amino-acyl groups"/>
    <property type="evidence" value="ECO:0007669"/>
    <property type="project" value="InterPro"/>
</dbReference>
<dbReference type="RefSeq" id="WP_091495475.1">
    <property type="nucleotide sequence ID" value="NZ_FODJ01000002.1"/>
</dbReference>
<reference evidence="2 3" key="1">
    <citation type="submission" date="2016-10" db="EMBL/GenBank/DDBJ databases">
        <authorList>
            <person name="de Groot N.N."/>
        </authorList>
    </citation>
    <scope>NUCLEOTIDE SEQUENCE [LARGE SCALE GENOMIC DNA]</scope>
    <source>
        <strain evidence="2 3">CGMCC 1.10434</strain>
    </source>
</reference>
<dbReference type="STRING" id="872970.SAMN04488134_102228"/>
<dbReference type="SUPFAM" id="SSF55729">
    <property type="entry name" value="Acyl-CoA N-acyltransferases (Nat)"/>
    <property type="match status" value="1"/>
</dbReference>
<dbReference type="AlphaFoldDB" id="A0A1H8KAI9"/>
<dbReference type="InterPro" id="IPR000182">
    <property type="entry name" value="GNAT_dom"/>
</dbReference>
<dbReference type="OrthoDB" id="9775804at2"/>
<protein>
    <submittedName>
        <fullName evidence="2">Acetyltransferase (GNAT) domain-containing protein</fullName>
    </submittedName>
</protein>
<dbReference type="PROSITE" id="PS51186">
    <property type="entry name" value="GNAT"/>
    <property type="match status" value="1"/>
</dbReference>
<sequence>MYDRISYQPPEPQAYIDLRVAAGMSTKSLEAARVGLQHALFTVCIYDQDQLIGLGRIIGDGGTVFQIVDVVVKPDYQGKGLGKTIMKELTVYLDHHTYVGSYVSLIADVPADRLYQQFGFNYTAPRSQGMYKMYKNAQDTF</sequence>
<keyword evidence="2" id="KW-0808">Transferase</keyword>
<evidence type="ECO:0000259" key="1">
    <source>
        <dbReference type="PROSITE" id="PS51186"/>
    </source>
</evidence>